<evidence type="ECO:0000313" key="1">
    <source>
        <dbReference type="EMBL" id="KKK54187.1"/>
    </source>
</evidence>
<proteinExistence type="predicted"/>
<gene>
    <name evidence="1" type="ORF">LCGC14_3087260</name>
</gene>
<comment type="caution">
    <text evidence="1">The sequence shown here is derived from an EMBL/GenBank/DDBJ whole genome shotgun (WGS) entry which is preliminary data.</text>
</comment>
<accession>A0A0F8WBG4</accession>
<protein>
    <submittedName>
        <fullName evidence="1">Uncharacterized protein</fullName>
    </submittedName>
</protein>
<dbReference type="EMBL" id="LAZR01066124">
    <property type="protein sequence ID" value="KKK54187.1"/>
    <property type="molecule type" value="Genomic_DNA"/>
</dbReference>
<dbReference type="AlphaFoldDB" id="A0A0F8WBG4"/>
<organism evidence="1">
    <name type="scientific">marine sediment metagenome</name>
    <dbReference type="NCBI Taxonomy" id="412755"/>
    <lineage>
        <taxon>unclassified sequences</taxon>
        <taxon>metagenomes</taxon>
        <taxon>ecological metagenomes</taxon>
    </lineage>
</organism>
<reference evidence="1" key="1">
    <citation type="journal article" date="2015" name="Nature">
        <title>Complex archaea that bridge the gap between prokaryotes and eukaryotes.</title>
        <authorList>
            <person name="Spang A."/>
            <person name="Saw J.H."/>
            <person name="Jorgensen S.L."/>
            <person name="Zaremba-Niedzwiedzka K."/>
            <person name="Martijn J."/>
            <person name="Lind A.E."/>
            <person name="van Eijk R."/>
            <person name="Schleper C."/>
            <person name="Guy L."/>
            <person name="Ettema T.J."/>
        </authorList>
    </citation>
    <scope>NUCLEOTIDE SEQUENCE</scope>
</reference>
<name>A0A0F8WBG4_9ZZZZ</name>
<sequence>MADAVTLVKIDGYQELSAKKFRALCEVVPFKFTYINASAPADASGTGATHEEVVEIDIEGLALGDFVWVSPVLDVADLSFVAYVTAADKLTIQVRNLTGGDLTTFQTAGAEFNGFALRIKTDVLTQLRVQPT</sequence>